<dbReference type="Proteomes" id="UP000466794">
    <property type="component" value="Unassembled WGS sequence"/>
</dbReference>
<gene>
    <name evidence="4" type="ORF">GPX89_09490</name>
</gene>
<dbReference type="Pfam" id="PF26056">
    <property type="entry name" value="DUF8017"/>
    <property type="match status" value="1"/>
</dbReference>
<dbReference type="RefSeq" id="WP_157386812.1">
    <property type="nucleotide sequence ID" value="NZ_WRPP01000001.1"/>
</dbReference>
<dbReference type="InterPro" id="IPR058330">
    <property type="entry name" value="DUF8017"/>
</dbReference>
<evidence type="ECO:0000256" key="2">
    <source>
        <dbReference type="SAM" id="Phobius"/>
    </source>
</evidence>
<reference evidence="4 5" key="1">
    <citation type="submission" date="2019-12" db="EMBL/GenBank/DDBJ databases">
        <title>Nocardia sp. nov. ET3-3 isolated from soil.</title>
        <authorList>
            <person name="Kanchanasin P."/>
            <person name="Tanasupawat S."/>
            <person name="Yuki M."/>
            <person name="Kudo T."/>
        </authorList>
    </citation>
    <scope>NUCLEOTIDE SEQUENCE [LARGE SCALE GENOMIC DNA]</scope>
    <source>
        <strain evidence="4 5">ET3-3</strain>
    </source>
</reference>
<keyword evidence="2" id="KW-0812">Transmembrane</keyword>
<comment type="caution">
    <text evidence="4">The sequence shown here is derived from an EMBL/GenBank/DDBJ whole genome shotgun (WGS) entry which is preliminary data.</text>
</comment>
<feature type="region of interest" description="Disordered" evidence="1">
    <location>
        <begin position="113"/>
        <end position="144"/>
    </location>
</feature>
<feature type="region of interest" description="Disordered" evidence="1">
    <location>
        <begin position="1"/>
        <end position="49"/>
    </location>
</feature>
<feature type="region of interest" description="Disordered" evidence="1">
    <location>
        <begin position="231"/>
        <end position="261"/>
    </location>
</feature>
<feature type="compositionally biased region" description="Low complexity" evidence="1">
    <location>
        <begin position="113"/>
        <end position="125"/>
    </location>
</feature>
<accession>A0A7K1UT13</accession>
<feature type="compositionally biased region" description="Low complexity" evidence="1">
    <location>
        <begin position="11"/>
        <end position="21"/>
    </location>
</feature>
<feature type="transmembrane region" description="Helical" evidence="2">
    <location>
        <begin position="83"/>
        <end position="106"/>
    </location>
</feature>
<sequence>MTDNDDHRSNPFGPATPLTPGGLPPQGPYQAPVFPETVPPPIEYPAWQPQQPVQQYYSEPAFTGQQPVPANGPSVAPSPTKRIWLAVAAVTAAIVLVGGGTAVYALTRHSGTSTSAASVGAAPTSKAGTTSAVPSASGAPKPGSRTVVVPTLGVSYDVPSGWTIASPAETSGQSGPDGELTGYGKSSEGSNYCPGSAYRSLAFVAQLPTTDLATAATKVAWIAIEGGYDDPTGGRPGTPTPVTTASGISGKRAEASGPWKPTLPGCTTTGYSVYTFAFPGPRNSTLVMAVLADRGTVGELPAEQAEQMIASIRIS</sequence>
<protein>
    <recommendedName>
        <fullName evidence="3">DUF8017 domain-containing protein</fullName>
    </recommendedName>
</protein>
<evidence type="ECO:0000256" key="1">
    <source>
        <dbReference type="SAM" id="MobiDB-lite"/>
    </source>
</evidence>
<keyword evidence="5" id="KW-1185">Reference proteome</keyword>
<keyword evidence="2" id="KW-1133">Transmembrane helix</keyword>
<proteinExistence type="predicted"/>
<keyword evidence="2" id="KW-0472">Membrane</keyword>
<organism evidence="4 5">
    <name type="scientific">Nocardia terrae</name>
    <dbReference type="NCBI Taxonomy" id="2675851"/>
    <lineage>
        <taxon>Bacteria</taxon>
        <taxon>Bacillati</taxon>
        <taxon>Actinomycetota</taxon>
        <taxon>Actinomycetes</taxon>
        <taxon>Mycobacteriales</taxon>
        <taxon>Nocardiaceae</taxon>
        <taxon>Nocardia</taxon>
    </lineage>
</organism>
<evidence type="ECO:0000313" key="5">
    <source>
        <dbReference type="Proteomes" id="UP000466794"/>
    </source>
</evidence>
<dbReference type="EMBL" id="WRPP01000001">
    <property type="protein sequence ID" value="MVU77480.1"/>
    <property type="molecule type" value="Genomic_DNA"/>
</dbReference>
<feature type="domain" description="DUF8017" evidence="3">
    <location>
        <begin position="140"/>
        <end position="313"/>
    </location>
</feature>
<evidence type="ECO:0000313" key="4">
    <source>
        <dbReference type="EMBL" id="MVU77480.1"/>
    </source>
</evidence>
<name>A0A7K1UT13_9NOCA</name>
<dbReference type="AlphaFoldDB" id="A0A7K1UT13"/>
<evidence type="ECO:0000259" key="3">
    <source>
        <dbReference type="Pfam" id="PF26056"/>
    </source>
</evidence>